<feature type="signal peptide" evidence="5">
    <location>
        <begin position="1"/>
        <end position="17"/>
    </location>
</feature>
<sequence>MALVLLLLLPFALSACGESSTSAAGSDGATRTVTDVEGTAVTVPAHPTRVVTVSEPTIDGALALGVTPVGAIAGRGQSGVPNYLADLAGDVPVVGSVSALDYEAIAKLKPDLILVDGTSVNSDDVLKILRNIAPTFYAGYAGGDWREEFGRVADALNLADKGKKVVADYDTQVAAAKKKLTTYADDTFSIVRWQGGSASVILKELLAGQALTDLGLKRPASQDKRGRGHSEPVSLENLGQIDGDYMFFGTLGGSSEGNPDAGGSSDLKGAEKALAEAREVPGWDQLTAVKEKHVIPVDGSLWTSTGGPLLMSRLVASVVKALA</sequence>
<comment type="caution">
    <text evidence="7">The sequence shown here is derived from an EMBL/GenBank/DDBJ whole genome shotgun (WGS) entry which is preliminary data.</text>
</comment>
<evidence type="ECO:0000313" key="7">
    <source>
        <dbReference type="EMBL" id="MEX0426654.1"/>
    </source>
</evidence>
<keyword evidence="3" id="KW-0813">Transport</keyword>
<name>A0ABV3SUP0_9ACTN</name>
<feature type="chain" id="PRO_5045650840" evidence="5">
    <location>
        <begin position="18"/>
        <end position="323"/>
    </location>
</feature>
<dbReference type="Pfam" id="PF01497">
    <property type="entry name" value="Peripla_BP_2"/>
    <property type="match status" value="1"/>
</dbReference>
<dbReference type="CDD" id="cd01146">
    <property type="entry name" value="FhuD"/>
    <property type="match status" value="1"/>
</dbReference>
<accession>A0ABV3SUP0</accession>
<keyword evidence="8" id="KW-1185">Reference proteome</keyword>
<dbReference type="SUPFAM" id="SSF53807">
    <property type="entry name" value="Helical backbone' metal receptor"/>
    <property type="match status" value="1"/>
</dbReference>
<proteinExistence type="inferred from homology"/>
<comment type="similarity">
    <text evidence="2">Belongs to the bacterial solute-binding protein 8 family.</text>
</comment>
<dbReference type="InterPro" id="IPR002491">
    <property type="entry name" value="ABC_transptr_periplasmic_BD"/>
</dbReference>
<evidence type="ECO:0000256" key="5">
    <source>
        <dbReference type="SAM" id="SignalP"/>
    </source>
</evidence>
<dbReference type="PROSITE" id="PS50983">
    <property type="entry name" value="FE_B12_PBP"/>
    <property type="match status" value="1"/>
</dbReference>
<gene>
    <name evidence="7" type="ORF">AB3X52_03405</name>
</gene>
<dbReference type="Proteomes" id="UP001556631">
    <property type="component" value="Unassembled WGS sequence"/>
</dbReference>
<dbReference type="PANTHER" id="PTHR30532:SF21">
    <property type="entry name" value="SIDEROPHORE-BINDING LIPOPROTEIN YFIY-RELATED"/>
    <property type="match status" value="1"/>
</dbReference>
<evidence type="ECO:0000256" key="3">
    <source>
        <dbReference type="ARBA" id="ARBA00022448"/>
    </source>
</evidence>
<feature type="domain" description="Fe/B12 periplasmic-binding" evidence="6">
    <location>
        <begin position="49"/>
        <end position="323"/>
    </location>
</feature>
<keyword evidence="4 5" id="KW-0732">Signal</keyword>
<reference evidence="7 8" key="1">
    <citation type="submission" date="2024-07" db="EMBL/GenBank/DDBJ databases">
        <authorList>
            <person name="Lee S."/>
            <person name="Kang M."/>
        </authorList>
    </citation>
    <scope>NUCLEOTIDE SEQUENCE [LARGE SCALE GENOMIC DNA]</scope>
    <source>
        <strain evidence="7 8">DS6</strain>
    </source>
</reference>
<dbReference type="EMBL" id="JBFPJR010000004">
    <property type="protein sequence ID" value="MEX0426654.1"/>
    <property type="molecule type" value="Genomic_DNA"/>
</dbReference>
<comment type="subcellular location">
    <subcellularLocation>
        <location evidence="1">Cell envelope</location>
    </subcellularLocation>
</comment>
<organism evidence="7 8">
    <name type="scientific">Nocardioides eburneus</name>
    <dbReference type="NCBI Taxonomy" id="3231482"/>
    <lineage>
        <taxon>Bacteria</taxon>
        <taxon>Bacillati</taxon>
        <taxon>Actinomycetota</taxon>
        <taxon>Actinomycetes</taxon>
        <taxon>Propionibacteriales</taxon>
        <taxon>Nocardioidaceae</taxon>
        <taxon>Nocardioides</taxon>
    </lineage>
</organism>
<evidence type="ECO:0000256" key="4">
    <source>
        <dbReference type="ARBA" id="ARBA00022729"/>
    </source>
</evidence>
<evidence type="ECO:0000256" key="1">
    <source>
        <dbReference type="ARBA" id="ARBA00004196"/>
    </source>
</evidence>
<dbReference type="RefSeq" id="WP_367991374.1">
    <property type="nucleotide sequence ID" value="NZ_JBFPJR010000004.1"/>
</dbReference>
<protein>
    <submittedName>
        <fullName evidence="7">ABC transporter substrate-binding protein</fullName>
    </submittedName>
</protein>
<evidence type="ECO:0000259" key="6">
    <source>
        <dbReference type="PROSITE" id="PS50983"/>
    </source>
</evidence>
<dbReference type="InterPro" id="IPR051313">
    <property type="entry name" value="Bact_iron-sidero_bind"/>
</dbReference>
<dbReference type="Gene3D" id="3.40.50.1980">
    <property type="entry name" value="Nitrogenase molybdenum iron protein domain"/>
    <property type="match status" value="2"/>
</dbReference>
<evidence type="ECO:0000256" key="2">
    <source>
        <dbReference type="ARBA" id="ARBA00008814"/>
    </source>
</evidence>
<evidence type="ECO:0000313" key="8">
    <source>
        <dbReference type="Proteomes" id="UP001556631"/>
    </source>
</evidence>
<dbReference type="PANTHER" id="PTHR30532">
    <property type="entry name" value="IRON III DICITRATE-BINDING PERIPLASMIC PROTEIN"/>
    <property type="match status" value="1"/>
</dbReference>